<name>A0A553QQ70_9TELE</name>
<comment type="caution">
    <text evidence="2">The sequence shown here is derived from an EMBL/GenBank/DDBJ whole genome shotgun (WGS) entry which is preliminary data.</text>
</comment>
<proteinExistence type="predicted"/>
<gene>
    <name evidence="2" type="ORF">DNTS_031449</name>
</gene>
<sequence length="102" mass="11343">EDLYVNTRARGSPHEDLTPKSDPTNQGDGVYSLLTISNMTAGQTGMKSCDSEEEIQYATVLHCGNRDGENQYDNIRRNQPGASTRCIDQNEENQSVIYSSVR</sequence>
<evidence type="ECO:0000313" key="2">
    <source>
        <dbReference type="EMBL" id="TRY92133.1"/>
    </source>
</evidence>
<dbReference type="Proteomes" id="UP000316079">
    <property type="component" value="Unassembled WGS sequence"/>
</dbReference>
<organism evidence="2 3">
    <name type="scientific">Danionella cerebrum</name>
    <dbReference type="NCBI Taxonomy" id="2873325"/>
    <lineage>
        <taxon>Eukaryota</taxon>
        <taxon>Metazoa</taxon>
        <taxon>Chordata</taxon>
        <taxon>Craniata</taxon>
        <taxon>Vertebrata</taxon>
        <taxon>Euteleostomi</taxon>
        <taxon>Actinopterygii</taxon>
        <taxon>Neopterygii</taxon>
        <taxon>Teleostei</taxon>
        <taxon>Ostariophysi</taxon>
        <taxon>Cypriniformes</taxon>
        <taxon>Danionidae</taxon>
        <taxon>Danioninae</taxon>
        <taxon>Danionella</taxon>
    </lineage>
</organism>
<evidence type="ECO:0000256" key="1">
    <source>
        <dbReference type="SAM" id="MobiDB-lite"/>
    </source>
</evidence>
<evidence type="ECO:0000313" key="3">
    <source>
        <dbReference type="Proteomes" id="UP000316079"/>
    </source>
</evidence>
<keyword evidence="3" id="KW-1185">Reference proteome</keyword>
<reference evidence="2 3" key="1">
    <citation type="journal article" date="2019" name="Sci. Data">
        <title>Hybrid genome assembly and annotation of Danionella translucida.</title>
        <authorList>
            <person name="Kadobianskyi M."/>
            <person name="Schulze L."/>
            <person name="Schuelke M."/>
            <person name="Judkewitz B."/>
        </authorList>
    </citation>
    <scope>NUCLEOTIDE SEQUENCE [LARGE SCALE GENOMIC DNA]</scope>
    <source>
        <strain evidence="2 3">Bolton</strain>
    </source>
</reference>
<feature type="region of interest" description="Disordered" evidence="1">
    <location>
        <begin position="1"/>
        <end position="28"/>
    </location>
</feature>
<dbReference type="EMBL" id="SRMA01025672">
    <property type="protein sequence ID" value="TRY92133.1"/>
    <property type="molecule type" value="Genomic_DNA"/>
</dbReference>
<accession>A0A553QQ70</accession>
<feature type="non-terminal residue" evidence="2">
    <location>
        <position position="1"/>
    </location>
</feature>
<dbReference type="AlphaFoldDB" id="A0A553QQ70"/>
<protein>
    <submittedName>
        <fullName evidence="2">Uncharacterized protein</fullName>
    </submittedName>
</protein>